<name>A0A0A9EP02_ARUDO</name>
<sequence>MLHSIICFIVAQYSGCLSLNTNSRAELHRKWSNNLISDA</sequence>
<dbReference type="AlphaFoldDB" id="A0A0A9EP02"/>
<dbReference type="EMBL" id="GBRH01195426">
    <property type="protein sequence ID" value="JAE02470.1"/>
    <property type="molecule type" value="Transcribed_RNA"/>
</dbReference>
<protein>
    <submittedName>
        <fullName evidence="1">Uncharacterized protein</fullName>
    </submittedName>
</protein>
<reference evidence="1" key="1">
    <citation type="submission" date="2014-09" db="EMBL/GenBank/DDBJ databases">
        <authorList>
            <person name="Magalhaes I.L.F."/>
            <person name="Oliveira U."/>
            <person name="Santos F.R."/>
            <person name="Vidigal T.H.D.A."/>
            <person name="Brescovit A.D."/>
            <person name="Santos A.J."/>
        </authorList>
    </citation>
    <scope>NUCLEOTIDE SEQUENCE</scope>
    <source>
        <tissue evidence="1">Shoot tissue taken approximately 20 cm above the soil surface</tissue>
    </source>
</reference>
<organism evidence="1">
    <name type="scientific">Arundo donax</name>
    <name type="common">Giant reed</name>
    <name type="synonym">Donax arundinaceus</name>
    <dbReference type="NCBI Taxonomy" id="35708"/>
    <lineage>
        <taxon>Eukaryota</taxon>
        <taxon>Viridiplantae</taxon>
        <taxon>Streptophyta</taxon>
        <taxon>Embryophyta</taxon>
        <taxon>Tracheophyta</taxon>
        <taxon>Spermatophyta</taxon>
        <taxon>Magnoliopsida</taxon>
        <taxon>Liliopsida</taxon>
        <taxon>Poales</taxon>
        <taxon>Poaceae</taxon>
        <taxon>PACMAD clade</taxon>
        <taxon>Arundinoideae</taxon>
        <taxon>Arundineae</taxon>
        <taxon>Arundo</taxon>
    </lineage>
</organism>
<evidence type="ECO:0000313" key="1">
    <source>
        <dbReference type="EMBL" id="JAE02470.1"/>
    </source>
</evidence>
<reference evidence="1" key="2">
    <citation type="journal article" date="2015" name="Data Brief">
        <title>Shoot transcriptome of the giant reed, Arundo donax.</title>
        <authorList>
            <person name="Barrero R.A."/>
            <person name="Guerrero F.D."/>
            <person name="Moolhuijzen P."/>
            <person name="Goolsby J.A."/>
            <person name="Tidwell J."/>
            <person name="Bellgard S.E."/>
            <person name="Bellgard M.I."/>
        </authorList>
    </citation>
    <scope>NUCLEOTIDE SEQUENCE</scope>
    <source>
        <tissue evidence="1">Shoot tissue taken approximately 20 cm above the soil surface</tissue>
    </source>
</reference>
<accession>A0A0A9EP02</accession>
<proteinExistence type="predicted"/>